<evidence type="ECO:0000256" key="5">
    <source>
        <dbReference type="ARBA" id="ARBA00032427"/>
    </source>
</evidence>
<sequence length="163" mass="18311">MIGITNASSFLVSAKLSPQVSEEFQKLKRSNDTNRLLRYIIFKLSDDYLEFQVEYAEADSDWENFRTKLLNATSKSKNGVVGKGPRYAAYDLGFKSNGRDMNKIILVSWSPDDAGVQPKMIYAASKELLKRALEGFAYEIQANDSDDLEYASICNAVLVKMNA</sequence>
<comment type="subcellular location">
    <subcellularLocation>
        <location evidence="1">Nucleus matrix</location>
    </subcellularLocation>
</comment>
<evidence type="ECO:0000313" key="7">
    <source>
        <dbReference type="EMBL" id="SPJ89632.1"/>
    </source>
</evidence>
<organism evidence="7 8">
    <name type="scientific">Fusarium torulosum</name>
    <dbReference type="NCBI Taxonomy" id="33205"/>
    <lineage>
        <taxon>Eukaryota</taxon>
        <taxon>Fungi</taxon>
        <taxon>Dikarya</taxon>
        <taxon>Ascomycota</taxon>
        <taxon>Pezizomycotina</taxon>
        <taxon>Sordariomycetes</taxon>
        <taxon>Hypocreomycetidae</taxon>
        <taxon>Hypocreales</taxon>
        <taxon>Nectriaceae</taxon>
        <taxon>Fusarium</taxon>
    </lineage>
</organism>
<evidence type="ECO:0000259" key="6">
    <source>
        <dbReference type="PROSITE" id="PS51263"/>
    </source>
</evidence>
<dbReference type="PANTHER" id="PTHR11913">
    <property type="entry name" value="COFILIN-RELATED"/>
    <property type="match status" value="1"/>
</dbReference>
<dbReference type="SMART" id="SM00102">
    <property type="entry name" value="ADF"/>
    <property type="match status" value="1"/>
</dbReference>
<reference evidence="7" key="1">
    <citation type="submission" date="2018-03" db="EMBL/GenBank/DDBJ databases">
        <authorList>
            <person name="Guldener U."/>
        </authorList>
    </citation>
    <scope>NUCLEOTIDE SEQUENCE</scope>
</reference>
<dbReference type="InterPro" id="IPR002108">
    <property type="entry name" value="ADF-H"/>
</dbReference>
<proteinExistence type="inferred from homology"/>
<evidence type="ECO:0000256" key="1">
    <source>
        <dbReference type="ARBA" id="ARBA00004109"/>
    </source>
</evidence>
<dbReference type="Pfam" id="PF00241">
    <property type="entry name" value="Cofilin_ADF"/>
    <property type="match status" value="1"/>
</dbReference>
<dbReference type="PROSITE" id="PS51263">
    <property type="entry name" value="ADF_H"/>
    <property type="match status" value="1"/>
</dbReference>
<evidence type="ECO:0000256" key="2">
    <source>
        <dbReference type="ARBA" id="ARBA00006844"/>
    </source>
</evidence>
<gene>
    <name evidence="7" type="ORF">FTOL_12993</name>
</gene>
<evidence type="ECO:0000256" key="4">
    <source>
        <dbReference type="ARBA" id="ARBA00023203"/>
    </source>
</evidence>
<keyword evidence="4" id="KW-0009">Actin-binding</keyword>
<comment type="caution">
    <text evidence="7">The sequence shown here is derived from an EMBL/GenBank/DDBJ whole genome shotgun (WGS) entry which is preliminary data.</text>
</comment>
<dbReference type="InterPro" id="IPR017904">
    <property type="entry name" value="ADF/Cofilin"/>
</dbReference>
<evidence type="ECO:0000256" key="3">
    <source>
        <dbReference type="ARBA" id="ARBA00015630"/>
    </source>
</evidence>
<dbReference type="Gene3D" id="3.40.20.10">
    <property type="entry name" value="Severin"/>
    <property type="match status" value="1"/>
</dbReference>
<keyword evidence="8" id="KW-1185">Reference proteome</keyword>
<evidence type="ECO:0000313" key="8">
    <source>
        <dbReference type="Proteomes" id="UP001187734"/>
    </source>
</evidence>
<protein>
    <recommendedName>
        <fullName evidence="3">Cofilin</fullName>
    </recommendedName>
    <alternativeName>
        <fullName evidence="5">Actin-depolymerizing factor 1</fullName>
    </alternativeName>
</protein>
<dbReference type="PRINTS" id="PR00006">
    <property type="entry name" value="COFILIN"/>
</dbReference>
<dbReference type="GO" id="GO:0030042">
    <property type="term" value="P:actin filament depolymerization"/>
    <property type="evidence" value="ECO:0007669"/>
    <property type="project" value="InterPro"/>
</dbReference>
<dbReference type="InterPro" id="IPR029006">
    <property type="entry name" value="ADF-H/Gelsolin-like_dom_sf"/>
</dbReference>
<comment type="similarity">
    <text evidence="2">Belongs to the actin-binding proteins ADF family.</text>
</comment>
<accession>A0AAE8SPS1</accession>
<dbReference type="GO" id="GO:0015629">
    <property type="term" value="C:actin cytoskeleton"/>
    <property type="evidence" value="ECO:0007669"/>
    <property type="project" value="InterPro"/>
</dbReference>
<feature type="domain" description="ADF-H" evidence="6">
    <location>
        <begin position="9"/>
        <end position="158"/>
    </location>
</feature>
<name>A0AAE8SPS1_9HYPO</name>
<dbReference type="GO" id="GO:0016363">
    <property type="term" value="C:nuclear matrix"/>
    <property type="evidence" value="ECO:0007669"/>
    <property type="project" value="UniProtKB-SubCell"/>
</dbReference>
<dbReference type="CDD" id="cd11286">
    <property type="entry name" value="ADF_cofilin_like"/>
    <property type="match status" value="1"/>
</dbReference>
<dbReference type="SUPFAM" id="SSF55753">
    <property type="entry name" value="Actin depolymerizing proteins"/>
    <property type="match status" value="1"/>
</dbReference>
<dbReference type="EMBL" id="ONZP01000685">
    <property type="protein sequence ID" value="SPJ89632.1"/>
    <property type="molecule type" value="Genomic_DNA"/>
</dbReference>
<dbReference type="GO" id="GO:0003779">
    <property type="term" value="F:actin binding"/>
    <property type="evidence" value="ECO:0007669"/>
    <property type="project" value="UniProtKB-KW"/>
</dbReference>
<dbReference type="Proteomes" id="UP001187734">
    <property type="component" value="Unassembled WGS sequence"/>
</dbReference>
<dbReference type="AlphaFoldDB" id="A0AAE8SPS1"/>